<dbReference type="GO" id="GO:0000155">
    <property type="term" value="F:phosphorelay sensor kinase activity"/>
    <property type="evidence" value="ECO:0007669"/>
    <property type="project" value="InterPro"/>
</dbReference>
<dbReference type="InterPro" id="IPR003594">
    <property type="entry name" value="HATPase_dom"/>
</dbReference>
<dbReference type="Pfam" id="PF00512">
    <property type="entry name" value="HisKA"/>
    <property type="match status" value="1"/>
</dbReference>
<dbReference type="InterPro" id="IPR004358">
    <property type="entry name" value="Sig_transdc_His_kin-like_C"/>
</dbReference>
<dbReference type="SMART" id="SM00387">
    <property type="entry name" value="HATPase_c"/>
    <property type="match status" value="1"/>
</dbReference>
<evidence type="ECO:0000256" key="8">
    <source>
        <dbReference type="ARBA" id="ARBA00022741"/>
    </source>
</evidence>
<comment type="subcellular location">
    <subcellularLocation>
        <location evidence="2">Cell membrane</location>
    </subcellularLocation>
    <subcellularLocation>
        <location evidence="3">Membrane raft</location>
        <topology evidence="3">Multi-pass membrane protein</topology>
    </subcellularLocation>
</comment>
<keyword evidence="8" id="KW-0547">Nucleotide-binding</keyword>
<protein>
    <recommendedName>
        <fullName evidence="4">histidine kinase</fullName>
        <ecNumber evidence="4">2.7.13.3</ecNumber>
    </recommendedName>
</protein>
<dbReference type="PROSITE" id="PS50109">
    <property type="entry name" value="HIS_KIN"/>
    <property type="match status" value="1"/>
</dbReference>
<evidence type="ECO:0000259" key="14">
    <source>
        <dbReference type="PROSITE" id="PS50109"/>
    </source>
</evidence>
<dbReference type="InterPro" id="IPR011006">
    <property type="entry name" value="CheY-like_superfamily"/>
</dbReference>
<dbReference type="InterPro" id="IPR035965">
    <property type="entry name" value="PAS-like_dom_sf"/>
</dbReference>
<accession>A0A8J7KAW3</accession>
<evidence type="ECO:0000256" key="10">
    <source>
        <dbReference type="ARBA" id="ARBA00022840"/>
    </source>
</evidence>
<dbReference type="GO" id="GO:0005886">
    <property type="term" value="C:plasma membrane"/>
    <property type="evidence" value="ECO:0007669"/>
    <property type="project" value="UniProtKB-SubCell"/>
</dbReference>
<dbReference type="PANTHER" id="PTHR43047:SF72">
    <property type="entry name" value="OSMOSENSING HISTIDINE PROTEIN KINASE SLN1"/>
    <property type="match status" value="1"/>
</dbReference>
<dbReference type="Pfam" id="PF00072">
    <property type="entry name" value="Response_reg"/>
    <property type="match status" value="1"/>
</dbReference>
<dbReference type="SMART" id="SM00448">
    <property type="entry name" value="REC"/>
    <property type="match status" value="1"/>
</dbReference>
<dbReference type="Pfam" id="PF02518">
    <property type="entry name" value="HATPase_c"/>
    <property type="match status" value="1"/>
</dbReference>
<dbReference type="SUPFAM" id="SSF52172">
    <property type="entry name" value="CheY-like"/>
    <property type="match status" value="1"/>
</dbReference>
<dbReference type="InterPro" id="IPR003661">
    <property type="entry name" value="HisK_dim/P_dom"/>
</dbReference>
<dbReference type="Gene3D" id="1.10.287.130">
    <property type="match status" value="1"/>
</dbReference>
<keyword evidence="12" id="KW-0472">Membrane</keyword>
<evidence type="ECO:0000256" key="4">
    <source>
        <dbReference type="ARBA" id="ARBA00012438"/>
    </source>
</evidence>
<dbReference type="EC" id="2.7.13.3" evidence="4"/>
<dbReference type="PRINTS" id="PR00344">
    <property type="entry name" value="BCTRLSENSOR"/>
</dbReference>
<dbReference type="EMBL" id="JADFUA010000004">
    <property type="protein sequence ID" value="MBE9609544.1"/>
    <property type="molecule type" value="Genomic_DNA"/>
</dbReference>
<dbReference type="CDD" id="cd16922">
    <property type="entry name" value="HATPase_EvgS-ArcB-TorS-like"/>
    <property type="match status" value="1"/>
</dbReference>
<evidence type="ECO:0000256" key="13">
    <source>
        <dbReference type="PROSITE-ProRule" id="PRU00169"/>
    </source>
</evidence>
<dbReference type="InterPro" id="IPR005467">
    <property type="entry name" value="His_kinase_dom"/>
</dbReference>
<gene>
    <name evidence="16" type="ORF">INR99_09280</name>
</gene>
<evidence type="ECO:0000256" key="1">
    <source>
        <dbReference type="ARBA" id="ARBA00000085"/>
    </source>
</evidence>
<dbReference type="GO" id="GO:0005524">
    <property type="term" value="F:ATP binding"/>
    <property type="evidence" value="ECO:0007669"/>
    <property type="project" value="UniProtKB-KW"/>
</dbReference>
<evidence type="ECO:0000256" key="5">
    <source>
        <dbReference type="ARBA" id="ARBA00022475"/>
    </source>
</evidence>
<dbReference type="CDD" id="cd00082">
    <property type="entry name" value="HisKA"/>
    <property type="match status" value="1"/>
</dbReference>
<dbReference type="PROSITE" id="PS50110">
    <property type="entry name" value="RESPONSE_REGULATORY"/>
    <property type="match status" value="1"/>
</dbReference>
<sequence>MLIVDDIAITRMQLAAQVRELGFRISEAANGEAALACMAEQTPDIVLLDLLMPGMDGFTVSRIIKGRDYGRWIPIVVLSGLEGEEHLLKALEAHADDFLHKPVNPAILSNKLGNLRRVLTLQAQHNSLLSRSQAISRNSFDAILLADPSLRICEANPAAAILFGQSLGELLGQPLSALLPDLQPACTSSGPATLVKLDVLRPDASLIPVEAGLGSFAQDGASYLLITLRDISERVRADQLKQQFIATLSHELRTPLTSIIGALKMLQADTASLTPQQHQLLAMADRNSGRLLGMVNELLDLNRSQAGKLQLVRHAAQLGDLLDEAVASHLGYAQRHAVNLELDCSAPVRLQWLNTDHGRFLQIMANLLSNACKFSAAGDTVTIRAAREGTQLSIAVSDHGPGIPADFLPRLFEPFTQADGSDSRRQGGSGLGLAITRQLVEALEGQIQVSTTPGEGSTFTLYFPVGAPA</sequence>
<dbReference type="RefSeq" id="WP_308431471.1">
    <property type="nucleotide sequence ID" value="NZ_JADFUA010000004.1"/>
</dbReference>
<keyword evidence="10" id="KW-0067">ATP-binding</keyword>
<name>A0A8J7KAW3_9NEIS</name>
<dbReference type="GO" id="GO:0045121">
    <property type="term" value="C:membrane raft"/>
    <property type="evidence" value="ECO:0007669"/>
    <property type="project" value="UniProtKB-SubCell"/>
</dbReference>
<dbReference type="InterPro" id="IPR036097">
    <property type="entry name" value="HisK_dim/P_sf"/>
</dbReference>
<dbReference type="Proteomes" id="UP000604481">
    <property type="component" value="Unassembled WGS sequence"/>
</dbReference>
<evidence type="ECO:0000256" key="7">
    <source>
        <dbReference type="ARBA" id="ARBA00022679"/>
    </source>
</evidence>
<dbReference type="AlphaFoldDB" id="A0A8J7KAW3"/>
<evidence type="ECO:0000256" key="6">
    <source>
        <dbReference type="ARBA" id="ARBA00022553"/>
    </source>
</evidence>
<evidence type="ECO:0000313" key="16">
    <source>
        <dbReference type="EMBL" id="MBE9609544.1"/>
    </source>
</evidence>
<dbReference type="Gene3D" id="3.30.450.20">
    <property type="entry name" value="PAS domain"/>
    <property type="match status" value="1"/>
</dbReference>
<dbReference type="Pfam" id="PF00989">
    <property type="entry name" value="PAS"/>
    <property type="match status" value="1"/>
</dbReference>
<evidence type="ECO:0000256" key="11">
    <source>
        <dbReference type="ARBA" id="ARBA00023012"/>
    </source>
</evidence>
<keyword evidence="7" id="KW-0808">Transferase</keyword>
<dbReference type="InterPro" id="IPR013767">
    <property type="entry name" value="PAS_fold"/>
</dbReference>
<keyword evidence="5" id="KW-1003">Cell membrane</keyword>
<dbReference type="InterPro" id="IPR036890">
    <property type="entry name" value="HATPase_C_sf"/>
</dbReference>
<dbReference type="SMART" id="SM00388">
    <property type="entry name" value="HisKA"/>
    <property type="match status" value="1"/>
</dbReference>
<dbReference type="NCBIfam" id="TIGR00229">
    <property type="entry name" value="sensory_box"/>
    <property type="match status" value="1"/>
</dbReference>
<feature type="domain" description="Response regulatory" evidence="15">
    <location>
        <begin position="1"/>
        <end position="116"/>
    </location>
</feature>
<dbReference type="SUPFAM" id="SSF55874">
    <property type="entry name" value="ATPase domain of HSP90 chaperone/DNA topoisomerase II/histidine kinase"/>
    <property type="match status" value="1"/>
</dbReference>
<dbReference type="SMART" id="SM00091">
    <property type="entry name" value="PAS"/>
    <property type="match status" value="1"/>
</dbReference>
<keyword evidence="6 13" id="KW-0597">Phosphoprotein</keyword>
<dbReference type="Gene3D" id="3.40.50.2300">
    <property type="match status" value="1"/>
</dbReference>
<keyword evidence="17" id="KW-1185">Reference proteome</keyword>
<evidence type="ECO:0000256" key="9">
    <source>
        <dbReference type="ARBA" id="ARBA00022777"/>
    </source>
</evidence>
<dbReference type="Gene3D" id="3.30.565.10">
    <property type="entry name" value="Histidine kinase-like ATPase, C-terminal domain"/>
    <property type="match status" value="1"/>
</dbReference>
<keyword evidence="9" id="KW-0418">Kinase</keyword>
<evidence type="ECO:0000256" key="12">
    <source>
        <dbReference type="ARBA" id="ARBA00023136"/>
    </source>
</evidence>
<dbReference type="SUPFAM" id="SSF55785">
    <property type="entry name" value="PYP-like sensor domain (PAS domain)"/>
    <property type="match status" value="1"/>
</dbReference>
<evidence type="ECO:0000259" key="15">
    <source>
        <dbReference type="PROSITE" id="PS50110"/>
    </source>
</evidence>
<comment type="caution">
    <text evidence="16">The sequence shown here is derived from an EMBL/GenBank/DDBJ whole genome shotgun (WGS) entry which is preliminary data.</text>
</comment>
<dbReference type="InterPro" id="IPR000014">
    <property type="entry name" value="PAS"/>
</dbReference>
<keyword evidence="11" id="KW-0902">Two-component regulatory system</keyword>
<proteinExistence type="predicted"/>
<dbReference type="GO" id="GO:0009927">
    <property type="term" value="F:histidine phosphotransfer kinase activity"/>
    <property type="evidence" value="ECO:0007669"/>
    <property type="project" value="TreeGrafter"/>
</dbReference>
<comment type="catalytic activity">
    <reaction evidence="1">
        <text>ATP + protein L-histidine = ADP + protein N-phospho-L-histidine.</text>
        <dbReference type="EC" id="2.7.13.3"/>
    </reaction>
</comment>
<evidence type="ECO:0000256" key="2">
    <source>
        <dbReference type="ARBA" id="ARBA00004236"/>
    </source>
</evidence>
<organism evidence="16 17">
    <name type="scientific">Chitinilyticum piscinae</name>
    <dbReference type="NCBI Taxonomy" id="2866724"/>
    <lineage>
        <taxon>Bacteria</taxon>
        <taxon>Pseudomonadati</taxon>
        <taxon>Pseudomonadota</taxon>
        <taxon>Betaproteobacteria</taxon>
        <taxon>Neisseriales</taxon>
        <taxon>Chitinibacteraceae</taxon>
        <taxon>Chitinilyticum</taxon>
    </lineage>
</organism>
<dbReference type="FunFam" id="3.30.565.10:FF:000023">
    <property type="entry name" value="PAS domain-containing sensor histidine kinase"/>
    <property type="match status" value="1"/>
</dbReference>
<evidence type="ECO:0000256" key="3">
    <source>
        <dbReference type="ARBA" id="ARBA00004314"/>
    </source>
</evidence>
<evidence type="ECO:0000313" key="17">
    <source>
        <dbReference type="Proteomes" id="UP000604481"/>
    </source>
</evidence>
<feature type="modified residue" description="4-aspartylphosphate" evidence="13">
    <location>
        <position position="49"/>
    </location>
</feature>
<reference evidence="16 17" key="1">
    <citation type="submission" date="2020-10" db="EMBL/GenBank/DDBJ databases">
        <title>The genome sequence of Chitinilyticum litopenaei 4Y14.</title>
        <authorList>
            <person name="Liu Y."/>
        </authorList>
    </citation>
    <scope>NUCLEOTIDE SEQUENCE [LARGE SCALE GENOMIC DNA]</scope>
    <source>
        <strain evidence="16 17">4Y14</strain>
    </source>
</reference>
<dbReference type="InterPro" id="IPR001789">
    <property type="entry name" value="Sig_transdc_resp-reg_receiver"/>
</dbReference>
<dbReference type="SUPFAM" id="SSF47384">
    <property type="entry name" value="Homodimeric domain of signal transducing histidine kinase"/>
    <property type="match status" value="1"/>
</dbReference>
<dbReference type="PANTHER" id="PTHR43047">
    <property type="entry name" value="TWO-COMPONENT HISTIDINE PROTEIN KINASE"/>
    <property type="match status" value="1"/>
</dbReference>
<feature type="domain" description="Histidine kinase" evidence="14">
    <location>
        <begin position="247"/>
        <end position="467"/>
    </location>
</feature>
<dbReference type="FunFam" id="1.10.287.130:FF:000001">
    <property type="entry name" value="Two-component sensor histidine kinase"/>
    <property type="match status" value="1"/>
</dbReference>
<dbReference type="CDD" id="cd00130">
    <property type="entry name" value="PAS"/>
    <property type="match status" value="1"/>
</dbReference>